<sequence length="110" mass="12291">MPAEQPQPPEGLPKYLAEGVPKQNDGTLRELQGWINELLEYRSDLSADEIEVAEEERLETVDDTGETTTVIKKVPCGKESCSTCPHGPYRYEVHRDGGGLVWDYEGVVNE</sequence>
<name>A0A3A6PXK3_9EURY</name>
<dbReference type="Proteomes" id="UP000281564">
    <property type="component" value="Unassembled WGS sequence"/>
</dbReference>
<dbReference type="InterPro" id="IPR046738">
    <property type="entry name" value="DUF6788"/>
</dbReference>
<dbReference type="Pfam" id="PF20586">
    <property type="entry name" value="DUF6788"/>
    <property type="match status" value="1"/>
</dbReference>
<keyword evidence="3" id="KW-1185">Reference proteome</keyword>
<dbReference type="RefSeq" id="WP_120086096.1">
    <property type="nucleotide sequence ID" value="NZ_QMDW01000027.1"/>
</dbReference>
<accession>A0A3A6PXK3</accession>
<evidence type="ECO:0000313" key="2">
    <source>
        <dbReference type="EMBL" id="RJX48005.1"/>
    </source>
</evidence>
<evidence type="ECO:0000313" key="3">
    <source>
        <dbReference type="Proteomes" id="UP000281564"/>
    </source>
</evidence>
<comment type="caution">
    <text evidence="2">The sequence shown here is derived from an EMBL/GenBank/DDBJ whole genome shotgun (WGS) entry which is preliminary data.</text>
</comment>
<dbReference type="AlphaFoldDB" id="A0A3A6PXK3"/>
<protein>
    <recommendedName>
        <fullName evidence="1">DUF6788 domain-containing protein</fullName>
    </recommendedName>
</protein>
<organism evidence="2 3">
    <name type="scientific">Halonotius pteroides</name>
    <dbReference type="NCBI Taxonomy" id="268735"/>
    <lineage>
        <taxon>Archaea</taxon>
        <taxon>Methanobacteriati</taxon>
        <taxon>Methanobacteriota</taxon>
        <taxon>Stenosarchaea group</taxon>
        <taxon>Halobacteria</taxon>
        <taxon>Halobacteriales</taxon>
        <taxon>Haloferacaceae</taxon>
        <taxon>Halonotius</taxon>
    </lineage>
</organism>
<feature type="domain" description="DUF6788" evidence="1">
    <location>
        <begin position="55"/>
        <end position="102"/>
    </location>
</feature>
<proteinExistence type="predicted"/>
<dbReference type="EMBL" id="QMDW01000027">
    <property type="protein sequence ID" value="RJX48005.1"/>
    <property type="molecule type" value="Genomic_DNA"/>
</dbReference>
<dbReference type="OrthoDB" id="237450at2157"/>
<evidence type="ECO:0000259" key="1">
    <source>
        <dbReference type="Pfam" id="PF20586"/>
    </source>
</evidence>
<reference evidence="2 3" key="1">
    <citation type="submission" date="2018-06" db="EMBL/GenBank/DDBJ databases">
        <title>Halonotius sp. F13-13 a new haloarchaeeon isolated from a solar saltern from Isla Cristina, Huelva, Spain.</title>
        <authorList>
            <person name="Duran-Viseras A."/>
            <person name="Sanchez-Porro C."/>
            <person name="Ventosa A."/>
        </authorList>
    </citation>
    <scope>NUCLEOTIDE SEQUENCE [LARGE SCALE GENOMIC DNA]</scope>
    <source>
        <strain evidence="2 3">CECT 7525</strain>
    </source>
</reference>
<gene>
    <name evidence="2" type="ORF">DP106_13380</name>
</gene>